<comment type="caution">
    <text evidence="1">The sequence shown here is derived from an EMBL/GenBank/DDBJ whole genome shotgun (WGS) entry which is preliminary data.</text>
</comment>
<feature type="non-terminal residue" evidence="1">
    <location>
        <position position="147"/>
    </location>
</feature>
<evidence type="ECO:0000313" key="1">
    <source>
        <dbReference type="EMBL" id="GAH85805.1"/>
    </source>
</evidence>
<protein>
    <submittedName>
        <fullName evidence="1">Uncharacterized protein</fullName>
    </submittedName>
</protein>
<accession>X1JWM4</accession>
<name>X1JWM4_9ZZZZ</name>
<dbReference type="AlphaFoldDB" id="X1JWM4"/>
<gene>
    <name evidence="1" type="ORF">S03H2_63549</name>
</gene>
<sequence length="147" mass="15885">MANLFIGFPVPRARIADMIEGSAPPTLHAPQHESGGTDEVEFLKLTDHAHKSEHESGGDDEIDCTDLAGAGGLSEADVLVLIALHAAMPNAHPYFRASIPKYHFHEQKFFDAPSGFDALACSCFDGINVWFGCDDSPAKVIKINTYT</sequence>
<organism evidence="1">
    <name type="scientific">marine sediment metagenome</name>
    <dbReference type="NCBI Taxonomy" id="412755"/>
    <lineage>
        <taxon>unclassified sequences</taxon>
        <taxon>metagenomes</taxon>
        <taxon>ecological metagenomes</taxon>
    </lineage>
</organism>
<proteinExistence type="predicted"/>
<dbReference type="EMBL" id="BARU01041191">
    <property type="protein sequence ID" value="GAH85805.1"/>
    <property type="molecule type" value="Genomic_DNA"/>
</dbReference>
<reference evidence="1" key="1">
    <citation type="journal article" date="2014" name="Front. Microbiol.">
        <title>High frequency of phylogenetically diverse reductive dehalogenase-homologous genes in deep subseafloor sedimentary metagenomes.</title>
        <authorList>
            <person name="Kawai M."/>
            <person name="Futagami T."/>
            <person name="Toyoda A."/>
            <person name="Takaki Y."/>
            <person name="Nishi S."/>
            <person name="Hori S."/>
            <person name="Arai W."/>
            <person name="Tsubouchi T."/>
            <person name="Morono Y."/>
            <person name="Uchiyama I."/>
            <person name="Ito T."/>
            <person name="Fujiyama A."/>
            <person name="Inagaki F."/>
            <person name="Takami H."/>
        </authorList>
    </citation>
    <scope>NUCLEOTIDE SEQUENCE</scope>
    <source>
        <strain evidence="1">Expedition CK06-06</strain>
    </source>
</reference>